<sequence length="337" mass="38482">MKAWIKQLQYNIKQSLGAVFLCFLLKNLKFVSVSFRKIRYTICKRFQRSPVMTKTFFIPNKQSILGEQEILTAKSVLALVDGLESHSYDAVYLRQPLNRLEYIECAIVGQSQFLFKVSYADDQKAYRVDLPDLLTKTDWQIIKSFLDALIAYTGTEIEGLNGFDFEAYFQAGIQAHLADTAARFTICQGIFNPIFFSHEDLKSFLEEDGLAQFEARVRAVQETDAYFARVSFYQDGEGQVHGVYHLAQGVKTVLPREPFVPAAYIEQLVDKEVQWEIDLVQITGDGSKPEDYEAIARLDYAKFLESLPSASYHQLDANQLEVQPILGQDFKTLAQEK</sequence>
<gene>
    <name evidence="1" type="ORF">HMPREF3228_01228</name>
</gene>
<accession>A0A133RXM9</accession>
<dbReference type="Pfam" id="PF14132">
    <property type="entry name" value="DUF4299"/>
    <property type="match status" value="1"/>
</dbReference>
<dbReference type="EMBL" id="LRQR01000075">
    <property type="protein sequence ID" value="KXA60122.1"/>
    <property type="molecule type" value="Genomic_DNA"/>
</dbReference>
<name>A0A133RXM9_STRMT</name>
<dbReference type="AlphaFoldDB" id="A0A133RXM9"/>
<dbReference type="Proteomes" id="UP000070065">
    <property type="component" value="Unassembled WGS sequence"/>
</dbReference>
<evidence type="ECO:0000313" key="1">
    <source>
        <dbReference type="EMBL" id="KXA60122.1"/>
    </source>
</evidence>
<evidence type="ECO:0008006" key="3">
    <source>
        <dbReference type="Google" id="ProtNLM"/>
    </source>
</evidence>
<organism evidence="1 2">
    <name type="scientific">Streptococcus mitis</name>
    <dbReference type="NCBI Taxonomy" id="28037"/>
    <lineage>
        <taxon>Bacteria</taxon>
        <taxon>Bacillati</taxon>
        <taxon>Bacillota</taxon>
        <taxon>Bacilli</taxon>
        <taxon>Lactobacillales</taxon>
        <taxon>Streptococcaceae</taxon>
        <taxon>Streptococcus</taxon>
        <taxon>Streptococcus mitis group</taxon>
    </lineage>
</organism>
<proteinExistence type="predicted"/>
<reference evidence="1 2" key="1">
    <citation type="submission" date="2016-01" db="EMBL/GenBank/DDBJ databases">
        <authorList>
            <person name="Oliw E.H."/>
        </authorList>
    </citation>
    <scope>NUCLEOTIDE SEQUENCE [LARGE SCALE GENOMIC DNA]</scope>
    <source>
        <strain evidence="1 2">CMW7705B</strain>
    </source>
</reference>
<evidence type="ECO:0000313" key="2">
    <source>
        <dbReference type="Proteomes" id="UP000070065"/>
    </source>
</evidence>
<dbReference type="InterPro" id="IPR025387">
    <property type="entry name" value="DUF4299"/>
</dbReference>
<dbReference type="PATRIC" id="fig|28037.231.peg.1217"/>
<protein>
    <recommendedName>
        <fullName evidence="3">DUF4299 family protein</fullName>
    </recommendedName>
</protein>
<comment type="caution">
    <text evidence="1">The sequence shown here is derived from an EMBL/GenBank/DDBJ whole genome shotgun (WGS) entry which is preliminary data.</text>
</comment>